<keyword evidence="2" id="KW-0812">Transmembrane</keyword>
<proteinExistence type="predicted"/>
<comment type="subcellular location">
    <subcellularLocation>
        <location evidence="1">Membrane</location>
        <topology evidence="1">Multi-pass membrane protein</topology>
    </subcellularLocation>
</comment>
<gene>
    <name evidence="6" type="ORF">DCS_07693</name>
</gene>
<dbReference type="GO" id="GO:0016020">
    <property type="term" value="C:membrane"/>
    <property type="evidence" value="ECO:0007669"/>
    <property type="project" value="UniProtKB-SubCell"/>
</dbReference>
<keyword evidence="7" id="KW-1185">Reference proteome</keyword>
<evidence type="ECO:0000313" key="6">
    <source>
        <dbReference type="EMBL" id="KYK55729.1"/>
    </source>
</evidence>
<evidence type="ECO:0000256" key="2">
    <source>
        <dbReference type="ARBA" id="ARBA00022692"/>
    </source>
</evidence>
<dbReference type="EMBL" id="LAYC01000003">
    <property type="protein sequence ID" value="KYK55729.1"/>
    <property type="molecule type" value="Genomic_DNA"/>
</dbReference>
<name>A0A151GF65_DRECN</name>
<dbReference type="OrthoDB" id="277931at2759"/>
<protein>
    <submittedName>
        <fullName evidence="6">DUF726 domain-containing protein</fullName>
    </submittedName>
</protein>
<organism evidence="6 7">
    <name type="scientific">Drechmeria coniospora</name>
    <name type="common">Nematophagous fungus</name>
    <name type="synonym">Meria coniospora</name>
    <dbReference type="NCBI Taxonomy" id="98403"/>
    <lineage>
        <taxon>Eukaryota</taxon>
        <taxon>Fungi</taxon>
        <taxon>Dikarya</taxon>
        <taxon>Ascomycota</taxon>
        <taxon>Pezizomycotina</taxon>
        <taxon>Sordariomycetes</taxon>
        <taxon>Hypocreomycetidae</taxon>
        <taxon>Hypocreales</taxon>
        <taxon>Ophiocordycipitaceae</taxon>
        <taxon>Drechmeria</taxon>
    </lineage>
</organism>
<dbReference type="Proteomes" id="UP000076580">
    <property type="component" value="Chromosome 03"/>
</dbReference>
<dbReference type="InterPro" id="IPR007941">
    <property type="entry name" value="DUF726"/>
</dbReference>
<feature type="region of interest" description="Disordered" evidence="5">
    <location>
        <begin position="152"/>
        <end position="180"/>
    </location>
</feature>
<dbReference type="Pfam" id="PF05277">
    <property type="entry name" value="DUF726"/>
    <property type="match status" value="1"/>
</dbReference>
<reference evidence="6 7" key="1">
    <citation type="journal article" date="2016" name="Sci. Rep.">
        <title>Insights into Adaptations to a Near-Obligate Nematode Endoparasitic Lifestyle from the Finished Genome of Drechmeria coniospora.</title>
        <authorList>
            <person name="Zhang L."/>
            <person name="Zhou Z."/>
            <person name="Guo Q."/>
            <person name="Fokkens L."/>
            <person name="Miskei M."/>
            <person name="Pocsi I."/>
            <person name="Zhang W."/>
            <person name="Chen M."/>
            <person name="Wang L."/>
            <person name="Sun Y."/>
            <person name="Donzelli B.G."/>
            <person name="Gibson D.M."/>
            <person name="Nelson D.R."/>
            <person name="Luo J.G."/>
            <person name="Rep M."/>
            <person name="Liu H."/>
            <person name="Yang S."/>
            <person name="Wang J."/>
            <person name="Krasnoff S.B."/>
            <person name="Xu Y."/>
            <person name="Molnar I."/>
            <person name="Lin M."/>
        </authorList>
    </citation>
    <scope>NUCLEOTIDE SEQUENCE [LARGE SCALE GENOMIC DNA]</scope>
    <source>
        <strain evidence="6 7">ARSEF 6962</strain>
    </source>
</reference>
<evidence type="ECO:0000256" key="5">
    <source>
        <dbReference type="SAM" id="MobiDB-lite"/>
    </source>
</evidence>
<evidence type="ECO:0000256" key="4">
    <source>
        <dbReference type="ARBA" id="ARBA00023136"/>
    </source>
</evidence>
<dbReference type="AlphaFoldDB" id="A0A151GF65"/>
<sequence>MGRGGRGSGHQSFRRPVDLTGILSIAERNDLTTLVNAITEKMHNDISNIFDSPTITPVLGEQGHHHWHSLSLVQKRDGDKENELAAIPSAPRLPNAAGDGSMICSDAHQIGIKEEKEAMAPQLRELKKEALLFFRKWQNAIIQRTRELSITDPSAAASNPPRGRGARGARGSFRARSARGGSRNYRAMLTLATGPPRSPTSQMDRQLSNRYSPIPNTLWTLHVDKRKLLLHIVMLLVLSLQDFNANARVFLLHLTSSLNLSLAVYHIEELRISKALAKAALEFCPVDEAGQKMEEQKGPKRWKVGSGGSGPNTTISGSLKAAGIGAFDNGVSLSCIAVTGLLGPMADHGHLLGNLFGINAVRPTSKMLDTFLRDISDFAFLRLGGETHSEYRDAKEMPAENRRLRVVIAMGGCLSSSEDVTKPWRYLGSQTESYAVQWDVAALMNLGSALETVIKSTAWESAKRDIKSRSIFRSLVDSSWPVALLKVSKIIDNPWSWGMVRAEKAGALLADSLVRHKFQGERSVSLIGYGLAARSIYTCLMVLAERRQFGLIDSVVMIGTPAPSESRVWLTLKSVVTGRLVNVYSEQDFILGFLYRMSNIHFGVAGLQEIQGAHGVENHHVKQLPRGHLDYQNLTGQILRDIEWDGLDMNAIRVDQVQSQKAARRGRGRNRK</sequence>
<keyword evidence="4" id="KW-0472">Membrane</keyword>
<keyword evidence="3" id="KW-1133">Transmembrane helix</keyword>
<evidence type="ECO:0000256" key="1">
    <source>
        <dbReference type="ARBA" id="ARBA00004141"/>
    </source>
</evidence>
<dbReference type="RefSeq" id="XP_040655081.1">
    <property type="nucleotide sequence ID" value="XM_040804977.1"/>
</dbReference>
<feature type="compositionally biased region" description="Low complexity" evidence="5">
    <location>
        <begin position="155"/>
        <end position="180"/>
    </location>
</feature>
<evidence type="ECO:0000256" key="3">
    <source>
        <dbReference type="ARBA" id="ARBA00022989"/>
    </source>
</evidence>
<accession>A0A151GF65</accession>
<dbReference type="PANTHER" id="PTHR17920:SF22">
    <property type="entry name" value="DUF726 DOMAIN PROTEIN (AFU_ORTHOLOGUE AFUA_2G12860)"/>
    <property type="match status" value="1"/>
</dbReference>
<evidence type="ECO:0000313" key="7">
    <source>
        <dbReference type="Proteomes" id="UP000076580"/>
    </source>
</evidence>
<dbReference type="InParanoid" id="A0A151GF65"/>
<dbReference type="GeneID" id="63720336"/>
<dbReference type="PANTHER" id="PTHR17920">
    <property type="entry name" value="TRANSMEMBRANE AND COILED-COIL DOMAIN-CONTAINING PROTEIN 4 TMCO4"/>
    <property type="match status" value="1"/>
</dbReference>
<comment type="caution">
    <text evidence="6">The sequence shown here is derived from an EMBL/GenBank/DDBJ whole genome shotgun (WGS) entry which is preliminary data.</text>
</comment>